<feature type="compositionally biased region" description="Basic residues" evidence="3">
    <location>
        <begin position="130"/>
        <end position="140"/>
    </location>
</feature>
<dbReference type="InterPro" id="IPR029344">
    <property type="entry name" value="SLBP_RNA_bind"/>
</dbReference>
<evidence type="ECO:0000256" key="1">
    <source>
        <dbReference type="ARBA" id="ARBA00006151"/>
    </source>
</evidence>
<feature type="region of interest" description="Disordered" evidence="3">
    <location>
        <begin position="339"/>
        <end position="359"/>
    </location>
</feature>
<feature type="compositionally biased region" description="Basic residues" evidence="3">
    <location>
        <begin position="47"/>
        <end position="60"/>
    </location>
</feature>
<feature type="region of interest" description="Disordered" evidence="3">
    <location>
        <begin position="79"/>
        <end position="174"/>
    </location>
</feature>
<dbReference type="GO" id="GO:0071204">
    <property type="term" value="C:histone pre-mRNA 3'end processing complex"/>
    <property type="evidence" value="ECO:0007669"/>
    <property type="project" value="TreeGrafter"/>
</dbReference>
<keyword evidence="5" id="KW-1185">Reference proteome</keyword>
<dbReference type="GO" id="GO:0071207">
    <property type="term" value="F:histone pre-mRNA stem-loop binding"/>
    <property type="evidence" value="ECO:0007669"/>
    <property type="project" value="TreeGrafter"/>
</dbReference>
<feature type="compositionally biased region" description="Polar residues" evidence="3">
    <location>
        <begin position="150"/>
        <end position="159"/>
    </location>
</feature>
<dbReference type="AlphaFoldDB" id="A0A914VCL5"/>
<dbReference type="FunFam" id="1.10.8.1120:FF:000001">
    <property type="entry name" value="Histone RNA hairpin-binding protein-like"/>
    <property type="match status" value="1"/>
</dbReference>
<dbReference type="GO" id="GO:0051028">
    <property type="term" value="P:mRNA transport"/>
    <property type="evidence" value="ECO:0007669"/>
    <property type="project" value="TreeGrafter"/>
</dbReference>
<dbReference type="InterPro" id="IPR026502">
    <property type="entry name" value="SLBP1/SLBP2"/>
</dbReference>
<dbReference type="GO" id="GO:0003729">
    <property type="term" value="F:mRNA binding"/>
    <property type="evidence" value="ECO:0007669"/>
    <property type="project" value="InterPro"/>
</dbReference>
<comment type="similarity">
    <text evidence="1">Belongs to the SLBP family.</text>
</comment>
<dbReference type="Proteomes" id="UP000887566">
    <property type="component" value="Unplaced"/>
</dbReference>
<organism evidence="5 6">
    <name type="scientific">Plectus sambesii</name>
    <dbReference type="NCBI Taxonomy" id="2011161"/>
    <lineage>
        <taxon>Eukaryota</taxon>
        <taxon>Metazoa</taxon>
        <taxon>Ecdysozoa</taxon>
        <taxon>Nematoda</taxon>
        <taxon>Chromadorea</taxon>
        <taxon>Plectida</taxon>
        <taxon>Plectina</taxon>
        <taxon>Plectoidea</taxon>
        <taxon>Plectidae</taxon>
        <taxon>Plectus</taxon>
    </lineage>
</organism>
<dbReference type="InterPro" id="IPR038294">
    <property type="entry name" value="SLBP_RNA_bind_sf"/>
</dbReference>
<keyword evidence="2" id="KW-0694">RNA-binding</keyword>
<dbReference type="GO" id="GO:0005737">
    <property type="term" value="C:cytoplasm"/>
    <property type="evidence" value="ECO:0007669"/>
    <property type="project" value="TreeGrafter"/>
</dbReference>
<protein>
    <submittedName>
        <fullName evidence="6">Histone RNA hairpin-binding protein RNA-binding domain-containing protein</fullName>
    </submittedName>
</protein>
<reference evidence="6" key="1">
    <citation type="submission" date="2022-11" db="UniProtKB">
        <authorList>
            <consortium name="WormBaseParasite"/>
        </authorList>
    </citation>
    <scope>IDENTIFICATION</scope>
</reference>
<accession>A0A914VCL5</accession>
<evidence type="ECO:0000256" key="2">
    <source>
        <dbReference type="ARBA" id="ARBA00022884"/>
    </source>
</evidence>
<evidence type="ECO:0000313" key="6">
    <source>
        <dbReference type="WBParaSite" id="PSAMB.scaffold1781size27899.g15000.t1"/>
    </source>
</evidence>
<dbReference type="Pfam" id="PF15247">
    <property type="entry name" value="SLBP_RNA_bind"/>
    <property type="match status" value="1"/>
</dbReference>
<feature type="region of interest" description="Disordered" evidence="3">
    <location>
        <begin position="28"/>
        <end position="62"/>
    </location>
</feature>
<dbReference type="PANTHER" id="PTHR17408:SF0">
    <property type="entry name" value="HISTONE RNA HAIRPIN-BINDING PROTEIN"/>
    <property type="match status" value="1"/>
</dbReference>
<proteinExistence type="inferred from homology"/>
<evidence type="ECO:0000259" key="4">
    <source>
        <dbReference type="Pfam" id="PF15247"/>
    </source>
</evidence>
<dbReference type="GO" id="GO:0006398">
    <property type="term" value="P:mRNA 3'-end processing by stem-loop binding and cleavage"/>
    <property type="evidence" value="ECO:0007669"/>
    <property type="project" value="TreeGrafter"/>
</dbReference>
<dbReference type="PANTHER" id="PTHR17408">
    <property type="entry name" value="HISTONE RNA HAIRPIN-BINDING PROTEIN"/>
    <property type="match status" value="1"/>
</dbReference>
<feature type="domain" description="Histone RNA hairpin-binding protein RNA-binding" evidence="4">
    <location>
        <begin position="185"/>
        <end position="252"/>
    </location>
</feature>
<dbReference type="GO" id="GO:0007076">
    <property type="term" value="P:mitotic chromosome condensation"/>
    <property type="evidence" value="ECO:0007669"/>
    <property type="project" value="UniProtKB-ARBA"/>
</dbReference>
<evidence type="ECO:0000313" key="5">
    <source>
        <dbReference type="Proteomes" id="UP000887566"/>
    </source>
</evidence>
<name>A0A914VCL5_9BILA</name>
<dbReference type="Gene3D" id="1.10.8.1120">
    <property type="entry name" value="Histone RNA hairpin-binding protein RNA-binding domain"/>
    <property type="match status" value="1"/>
</dbReference>
<sequence>MASKKPFSPADFSFELNKSWAELVEEEVTSQEKDEVGSASVPADNKRRIRKATSPKKKSTTAKFVRSLELKFEAVPRKVNVISPRRSDRLTAAVNHRSRSPSPTERRTLRKRKVSTNSTADEEASPTKRAAGKHVPCKRRSGNDDCSETGIPTSSSTPNRDIRTALRQSSVPDSWEEPKLGWCSDEATLMRRTKEINKAKTKPVYARYLAEVPKDKREKGLHPRTPNKLLNYSRRSWDAMVRTWKRQLYLFAGEEPSESANTSFIDSDARSEISEQDELEDNPQKSSVLAALQVNEQPRPETDSMASLLGHFDLDSRRGFKKDDDRTLDGTASKDEDTLIGFVQDPVGPLDFSELNGTA</sequence>
<evidence type="ECO:0000256" key="3">
    <source>
        <dbReference type="SAM" id="MobiDB-lite"/>
    </source>
</evidence>
<dbReference type="WBParaSite" id="PSAMB.scaffold1781size27899.g15000.t1">
    <property type="protein sequence ID" value="PSAMB.scaffold1781size27899.g15000.t1"/>
    <property type="gene ID" value="PSAMB.scaffold1781size27899.g15000"/>
</dbReference>